<accession>A0ACB8FI03</accession>
<evidence type="ECO:0000313" key="1">
    <source>
        <dbReference type="EMBL" id="KAH8005111.1"/>
    </source>
</evidence>
<dbReference type="EMBL" id="CM037617">
    <property type="protein sequence ID" value="KAH8005111.1"/>
    <property type="molecule type" value="Genomic_DNA"/>
</dbReference>
<comment type="caution">
    <text evidence="1">The sequence shown here is derived from an EMBL/GenBank/DDBJ whole genome shotgun (WGS) entry which is preliminary data.</text>
</comment>
<proteinExistence type="predicted"/>
<evidence type="ECO:0000313" key="2">
    <source>
        <dbReference type="Proteomes" id="UP000827872"/>
    </source>
</evidence>
<organism evidence="1 2">
    <name type="scientific">Sphaerodactylus townsendi</name>
    <dbReference type="NCBI Taxonomy" id="933632"/>
    <lineage>
        <taxon>Eukaryota</taxon>
        <taxon>Metazoa</taxon>
        <taxon>Chordata</taxon>
        <taxon>Craniata</taxon>
        <taxon>Vertebrata</taxon>
        <taxon>Euteleostomi</taxon>
        <taxon>Lepidosauria</taxon>
        <taxon>Squamata</taxon>
        <taxon>Bifurcata</taxon>
        <taxon>Gekkota</taxon>
        <taxon>Sphaerodactylidae</taxon>
        <taxon>Sphaerodactylus</taxon>
    </lineage>
</organism>
<sequence length="132" mass="14255">MKACRGRPRPSSSGTEASQPEEATLSPLAVRRHCDPDGFPSDIMPTKQFCGKSEAQLVRATYCSVFQSGRMLGGGLLLAFTWVTVAYAGLCKPDMQNAVKVRLSIKKALGENAHASLTPAKGKQQFRAEVEQ</sequence>
<gene>
    <name evidence="1" type="ORF">K3G42_023673</name>
</gene>
<keyword evidence="2" id="KW-1185">Reference proteome</keyword>
<name>A0ACB8FI03_9SAUR</name>
<reference evidence="1" key="1">
    <citation type="submission" date="2021-08" db="EMBL/GenBank/DDBJ databases">
        <title>The first chromosome-level gecko genome reveals the dynamic sex chromosomes of Neotropical dwarf geckos (Sphaerodactylidae: Sphaerodactylus).</title>
        <authorList>
            <person name="Pinto B.J."/>
            <person name="Keating S.E."/>
            <person name="Gamble T."/>
        </authorList>
    </citation>
    <scope>NUCLEOTIDE SEQUENCE</scope>
    <source>
        <tissue evidence="1">Blood</tissue>
    </source>
</reference>
<protein>
    <submittedName>
        <fullName evidence="1">Uncharacterized protein</fullName>
    </submittedName>
</protein>
<dbReference type="Proteomes" id="UP000827872">
    <property type="component" value="Linkage Group LG04"/>
</dbReference>